<dbReference type="GO" id="GO:0032259">
    <property type="term" value="P:methylation"/>
    <property type="evidence" value="ECO:0007669"/>
    <property type="project" value="UniProtKB-KW"/>
</dbReference>
<feature type="binding site" evidence="2">
    <location>
        <position position="183"/>
    </location>
    <ligand>
        <name>S-adenosyl-L-methionine</name>
        <dbReference type="ChEBI" id="CHEBI:59789"/>
    </ligand>
</feature>
<dbReference type="InterPro" id="IPR048647">
    <property type="entry name" value="RlmA_N"/>
</dbReference>
<keyword evidence="1" id="KW-0479">Metal-binding</keyword>
<dbReference type="Pfam" id="PF21302">
    <property type="entry name" value="Zn_ribbon_RlmA"/>
    <property type="match status" value="1"/>
</dbReference>
<dbReference type="InterPro" id="IPR016718">
    <property type="entry name" value="rRNA_m1G-MeTrfase_A_prd"/>
</dbReference>
<keyword evidence="2" id="KW-0949">S-adenosyl-L-methionine</keyword>
<dbReference type="CDD" id="cd02440">
    <property type="entry name" value="AdoMet_MTases"/>
    <property type="match status" value="1"/>
</dbReference>
<dbReference type="EMBL" id="VLJV01000001">
    <property type="protein sequence ID" value="TWH22897.1"/>
    <property type="molecule type" value="Genomic_DNA"/>
</dbReference>
<evidence type="ECO:0000259" key="5">
    <source>
        <dbReference type="Pfam" id="PF21302"/>
    </source>
</evidence>
<keyword evidence="6" id="KW-0489">Methyltransferase</keyword>
<reference evidence="6 7" key="1">
    <citation type="submission" date="2019-07" db="EMBL/GenBank/DDBJ databases">
        <title>R&amp;d 2014.</title>
        <authorList>
            <person name="Klenk H.-P."/>
        </authorList>
    </citation>
    <scope>NUCLEOTIDE SEQUENCE [LARGE SCALE GENOMIC DNA]</scope>
    <source>
        <strain evidence="6 7">DSM 43194</strain>
    </source>
</reference>
<dbReference type="GO" id="GO:0008168">
    <property type="term" value="F:methyltransferase activity"/>
    <property type="evidence" value="ECO:0007669"/>
    <property type="project" value="UniProtKB-KW"/>
</dbReference>
<evidence type="ECO:0000256" key="1">
    <source>
        <dbReference type="PIRSR" id="PIRSR018249-1"/>
    </source>
</evidence>
<keyword evidence="7" id="KW-1185">Reference proteome</keyword>
<feature type="compositionally biased region" description="Low complexity" evidence="3">
    <location>
        <begin position="281"/>
        <end position="296"/>
    </location>
</feature>
<gene>
    <name evidence="6" type="ORF">JD82_04789</name>
</gene>
<accession>A0A660CLX7</accession>
<evidence type="ECO:0000313" key="6">
    <source>
        <dbReference type="EMBL" id="TWH22897.1"/>
    </source>
</evidence>
<feature type="binding site" evidence="1">
    <location>
        <position position="22"/>
    </location>
    <ligand>
        <name>Zn(2+)</name>
        <dbReference type="ChEBI" id="CHEBI:29105"/>
    </ligand>
</feature>
<evidence type="ECO:0000256" key="3">
    <source>
        <dbReference type="SAM" id="MobiDB-lite"/>
    </source>
</evidence>
<evidence type="ECO:0000259" key="4">
    <source>
        <dbReference type="Pfam" id="PF13649"/>
    </source>
</evidence>
<name>A0A660CLX7_9PSEU</name>
<dbReference type="InterPro" id="IPR041698">
    <property type="entry name" value="Methyltransf_25"/>
</dbReference>
<feature type="binding site" evidence="2">
    <location>
        <position position="66"/>
    </location>
    <ligand>
        <name>S-adenosyl-L-methionine</name>
        <dbReference type="ChEBI" id="CHEBI:59789"/>
    </ligand>
</feature>
<comment type="caution">
    <text evidence="6">The sequence shown here is derived from an EMBL/GenBank/DDBJ whole genome shotgun (WGS) entry which is preliminary data.</text>
</comment>
<proteinExistence type="predicted"/>
<dbReference type="GO" id="GO:0046872">
    <property type="term" value="F:metal ion binding"/>
    <property type="evidence" value="ECO:0007669"/>
    <property type="project" value="UniProtKB-KW"/>
</dbReference>
<dbReference type="AlphaFoldDB" id="A0A660CLX7"/>
<dbReference type="SUPFAM" id="SSF53335">
    <property type="entry name" value="S-adenosyl-L-methionine-dependent methyltransferases"/>
    <property type="match status" value="1"/>
</dbReference>
<feature type="domain" description="Methyltransferase" evidence="4">
    <location>
        <begin position="89"/>
        <end position="172"/>
    </location>
</feature>
<sequence>MAVLRCSVCATPLHPEGRSLRCARRHSFDIAKQGYVNLLHAKVAAGTADTSEMVAARAEFLATGHYAPLVTLLAEAARDARGREETPLIVDAGAGTGYYLAGVLDAVGGAGLALDVSAPALRRAARTHPRLGAVVWNLWEPWPVADGVADVVLNVFAPRNAAEFHRVLRPGGLLVVATPGPRHLHQLVDTLGLLDIAGDKSERLTEALAGRFDHVATRSTSETASLDADDVRALVLMGPNAHHLDRDGLGDRLRNLSGTMEVTTDFDVSVFRRTDGRPDETAGTPTTGSTATGRTS</sequence>
<protein>
    <submittedName>
        <fullName evidence="6">23S rRNA (Guanine745-N1)-methyltransferase</fullName>
    </submittedName>
</protein>
<evidence type="ECO:0000256" key="2">
    <source>
        <dbReference type="PIRSR" id="PIRSR018249-2"/>
    </source>
</evidence>
<dbReference type="PIRSF" id="PIRSF018249">
    <property type="entry name" value="MyrA_prd"/>
    <property type="match status" value="1"/>
</dbReference>
<feature type="binding site" evidence="2">
    <location>
        <begin position="96"/>
        <end position="97"/>
    </location>
    <ligand>
        <name>S-adenosyl-L-methionine</name>
        <dbReference type="ChEBI" id="CHEBI:59789"/>
    </ligand>
</feature>
<dbReference type="Pfam" id="PF13649">
    <property type="entry name" value="Methyltransf_25"/>
    <property type="match status" value="1"/>
</dbReference>
<dbReference type="InterPro" id="IPR029063">
    <property type="entry name" value="SAM-dependent_MTases_sf"/>
</dbReference>
<keyword evidence="1" id="KW-0862">Zinc</keyword>
<feature type="domain" description="23S rRNA (guanine(745)-N(1))-methyltransferase N-terminal" evidence="5">
    <location>
        <begin position="5"/>
        <end position="39"/>
    </location>
</feature>
<feature type="binding site" evidence="1">
    <location>
        <position position="26"/>
    </location>
    <ligand>
        <name>Zn(2+)</name>
        <dbReference type="ChEBI" id="CHEBI:29105"/>
    </ligand>
</feature>
<dbReference type="Proteomes" id="UP000317303">
    <property type="component" value="Unassembled WGS sequence"/>
</dbReference>
<keyword evidence="6" id="KW-0808">Transferase</keyword>
<evidence type="ECO:0000313" key="7">
    <source>
        <dbReference type="Proteomes" id="UP000317303"/>
    </source>
</evidence>
<dbReference type="Gene3D" id="3.40.50.150">
    <property type="entry name" value="Vaccinia Virus protein VP39"/>
    <property type="match status" value="1"/>
</dbReference>
<feature type="region of interest" description="Disordered" evidence="3">
    <location>
        <begin position="273"/>
        <end position="296"/>
    </location>
</feature>
<organism evidence="6 7">
    <name type="scientific">Prauserella rugosa</name>
    <dbReference type="NCBI Taxonomy" id="43354"/>
    <lineage>
        <taxon>Bacteria</taxon>
        <taxon>Bacillati</taxon>
        <taxon>Actinomycetota</taxon>
        <taxon>Actinomycetes</taxon>
        <taxon>Pseudonocardiales</taxon>
        <taxon>Pseudonocardiaceae</taxon>
        <taxon>Prauserella</taxon>
    </lineage>
</organism>